<keyword evidence="6" id="KW-1185">Reference proteome</keyword>
<reference evidence="5" key="1">
    <citation type="submission" date="2019-12" db="EMBL/GenBank/DDBJ databases">
        <title>Comparative genomics gives insights into the taxonomy of the Azoarcus-Aromatoleum group and reveals separate origins of nif in the plant-associated Azoarcus and non-plant-associated Aromatoleum sub-groups.</title>
        <authorList>
            <person name="Lafos M."/>
            <person name="Maluk M."/>
            <person name="Batista M."/>
            <person name="Junghare M."/>
            <person name="Carmona M."/>
            <person name="Faoro H."/>
            <person name="Cruz L.M."/>
            <person name="Battistoni F."/>
            <person name="De Souza E."/>
            <person name="Pedrosa F."/>
            <person name="Chen W.-M."/>
            <person name="Poole P.S."/>
            <person name="Dixon R.A."/>
            <person name="James E.K."/>
        </authorList>
    </citation>
    <scope>NUCLEOTIDE SEQUENCE</scope>
    <source>
        <strain evidence="5">NSC3</strain>
    </source>
</reference>
<evidence type="ECO:0000259" key="4">
    <source>
        <dbReference type="Pfam" id="PF01814"/>
    </source>
</evidence>
<dbReference type="Pfam" id="PF01814">
    <property type="entry name" value="Hemerythrin"/>
    <property type="match status" value="1"/>
</dbReference>
<evidence type="ECO:0000256" key="3">
    <source>
        <dbReference type="ARBA" id="ARBA00023004"/>
    </source>
</evidence>
<evidence type="ECO:0000313" key="5">
    <source>
        <dbReference type="EMBL" id="NMG03531.1"/>
    </source>
</evidence>
<dbReference type="InterPro" id="IPR035938">
    <property type="entry name" value="Hemerythrin-like_sf"/>
</dbReference>
<dbReference type="Proteomes" id="UP000599523">
    <property type="component" value="Unassembled WGS sequence"/>
</dbReference>
<dbReference type="NCBIfam" id="TIGR02481">
    <property type="entry name" value="hemeryth_dom"/>
    <property type="match status" value="1"/>
</dbReference>
<dbReference type="EMBL" id="WTVM01000060">
    <property type="protein sequence ID" value="NMG03531.1"/>
    <property type="molecule type" value="Genomic_DNA"/>
</dbReference>
<feature type="domain" description="Hemerythrin-like" evidence="4">
    <location>
        <begin position="10"/>
        <end position="113"/>
    </location>
</feature>
<dbReference type="RefSeq" id="WP_168988248.1">
    <property type="nucleotide sequence ID" value="NZ_CAWPHM010000287.1"/>
</dbReference>
<dbReference type="PANTHER" id="PTHR37164:SF1">
    <property type="entry name" value="BACTERIOHEMERYTHRIN"/>
    <property type="match status" value="1"/>
</dbReference>
<accession>A0A972J8N8</accession>
<dbReference type="CDD" id="cd12107">
    <property type="entry name" value="Hemerythrin"/>
    <property type="match status" value="1"/>
</dbReference>
<dbReference type="InterPro" id="IPR012827">
    <property type="entry name" value="Hemerythrin_metal-bd"/>
</dbReference>
<dbReference type="AlphaFoldDB" id="A0A972J8N8"/>
<dbReference type="Gene3D" id="1.20.120.50">
    <property type="entry name" value="Hemerythrin-like"/>
    <property type="match status" value="1"/>
</dbReference>
<name>A0A972J8N8_9RHOO</name>
<proteinExistence type="inferred from homology"/>
<dbReference type="SUPFAM" id="SSF47188">
    <property type="entry name" value="Hemerythrin-like"/>
    <property type="match status" value="1"/>
</dbReference>
<sequence>MNWSDSLALGVERMDADHRELVELYQALAAASPAELPEALDRFIGRATTHFDIENRWMERVDFPGCHKAEHDRVLAVMHEVRKRVDDGDAFFARRLVEELPAWLEHHVGSMDAALAFHLEQVGFDFERECATREASATTTCGAQSDLTVSSETSASA</sequence>
<dbReference type="GO" id="GO:0046872">
    <property type="term" value="F:metal ion binding"/>
    <property type="evidence" value="ECO:0007669"/>
    <property type="project" value="UniProtKB-KW"/>
</dbReference>
<dbReference type="InterPro" id="IPR050669">
    <property type="entry name" value="Hemerythrin"/>
</dbReference>
<gene>
    <name evidence="5" type="ORF">GPA21_11180</name>
</gene>
<keyword evidence="2" id="KW-0479">Metal-binding</keyword>
<organism evidence="5 6">
    <name type="scientific">Azoarcus taiwanensis</name>
    <dbReference type="NCBI Taxonomy" id="666964"/>
    <lineage>
        <taxon>Bacteria</taxon>
        <taxon>Pseudomonadati</taxon>
        <taxon>Pseudomonadota</taxon>
        <taxon>Betaproteobacteria</taxon>
        <taxon>Rhodocyclales</taxon>
        <taxon>Zoogloeaceae</taxon>
        <taxon>Azoarcus</taxon>
    </lineage>
</organism>
<keyword evidence="3" id="KW-0408">Iron</keyword>
<comment type="caution">
    <text evidence="5">The sequence shown here is derived from an EMBL/GenBank/DDBJ whole genome shotgun (WGS) entry which is preliminary data.</text>
</comment>
<comment type="similarity">
    <text evidence="1">Belongs to the hemerythrin family.</text>
</comment>
<evidence type="ECO:0000256" key="1">
    <source>
        <dbReference type="ARBA" id="ARBA00010587"/>
    </source>
</evidence>
<dbReference type="InterPro" id="IPR012312">
    <property type="entry name" value="Hemerythrin-like"/>
</dbReference>
<evidence type="ECO:0000313" key="6">
    <source>
        <dbReference type="Proteomes" id="UP000599523"/>
    </source>
</evidence>
<evidence type="ECO:0000256" key="2">
    <source>
        <dbReference type="ARBA" id="ARBA00022723"/>
    </source>
</evidence>
<dbReference type="PANTHER" id="PTHR37164">
    <property type="entry name" value="BACTERIOHEMERYTHRIN"/>
    <property type="match status" value="1"/>
</dbReference>
<protein>
    <submittedName>
        <fullName evidence="5">Cation-binding hemerythrin HHE</fullName>
    </submittedName>
</protein>